<dbReference type="EMBL" id="ACVR01000029">
    <property type="protein sequence ID" value="EET82939.1"/>
    <property type="molecule type" value="Genomic_DNA"/>
</dbReference>
<organism evidence="1 2">
    <name type="scientific">Acinetobacter radioresistens SK82</name>
    <dbReference type="NCBI Taxonomy" id="596318"/>
    <lineage>
        <taxon>Bacteria</taxon>
        <taxon>Pseudomonadati</taxon>
        <taxon>Pseudomonadota</taxon>
        <taxon>Gammaproteobacteria</taxon>
        <taxon>Moraxellales</taxon>
        <taxon>Moraxellaceae</taxon>
        <taxon>Acinetobacter</taxon>
    </lineage>
</organism>
<evidence type="ECO:0000313" key="1">
    <source>
        <dbReference type="EMBL" id="EET82939.1"/>
    </source>
</evidence>
<sequence>MLILLFLMHYLIKNTTLEPLSNLYLLVCFDYFLEKLIFHKKLNKATVAVVLRFKAQITPFIHSIYI</sequence>
<comment type="caution">
    <text evidence="1">The sequence shown here is derived from an EMBL/GenBank/DDBJ whole genome shotgun (WGS) entry which is preliminary data.</text>
</comment>
<keyword evidence="2" id="KW-1185">Reference proteome</keyword>
<evidence type="ECO:0000313" key="2">
    <source>
        <dbReference type="Proteomes" id="UP000018419"/>
    </source>
</evidence>
<accession>A0ABM9YPA6</accession>
<name>A0ABM9YPA6_ACIRA</name>
<proteinExistence type="predicted"/>
<reference evidence="1 2" key="1">
    <citation type="submission" date="2009-07" db="EMBL/GenBank/DDBJ databases">
        <authorList>
            <person name="Madupu R."/>
            <person name="Durkin A.S."/>
            <person name="Torralba M."/>
            <person name="Methe B."/>
            <person name="Sutton G.G."/>
            <person name="Strausberg R.L."/>
            <person name="Nelson K.E."/>
        </authorList>
    </citation>
    <scope>NUCLEOTIDE SEQUENCE [LARGE SCALE GENOMIC DNA]</scope>
    <source>
        <strain evidence="1 2">SK82</strain>
    </source>
</reference>
<dbReference type="Proteomes" id="UP000018419">
    <property type="component" value="Unassembled WGS sequence"/>
</dbReference>
<gene>
    <name evidence="1" type="ORF">ACIRA0001_1733</name>
</gene>
<protein>
    <submittedName>
        <fullName evidence="1">Uncharacterized protein</fullName>
    </submittedName>
</protein>